<dbReference type="Pfam" id="PF00501">
    <property type="entry name" value="AMP-binding"/>
    <property type="match status" value="1"/>
</dbReference>
<evidence type="ECO:0000313" key="5">
    <source>
        <dbReference type="Proteomes" id="UP000222531"/>
    </source>
</evidence>
<dbReference type="InterPro" id="IPR023213">
    <property type="entry name" value="CAT-like_dom_sf"/>
</dbReference>
<dbReference type="Gene3D" id="3.30.559.30">
    <property type="entry name" value="Nonribosomal peptide synthetase, condensation domain"/>
    <property type="match status" value="1"/>
</dbReference>
<dbReference type="GO" id="GO:0043041">
    <property type="term" value="P:amino acid activation for nonribosomal peptide biosynthetic process"/>
    <property type="evidence" value="ECO:0007669"/>
    <property type="project" value="TreeGrafter"/>
</dbReference>
<dbReference type="GO" id="GO:0031177">
    <property type="term" value="F:phosphopantetheine binding"/>
    <property type="evidence" value="ECO:0007669"/>
    <property type="project" value="TreeGrafter"/>
</dbReference>
<dbReference type="AlphaFoldDB" id="A0A2G1XAH0"/>
<dbReference type="Proteomes" id="UP000222531">
    <property type="component" value="Unassembled WGS sequence"/>
</dbReference>
<feature type="compositionally biased region" description="Low complexity" evidence="1">
    <location>
        <begin position="824"/>
        <end position="836"/>
    </location>
</feature>
<evidence type="ECO:0000259" key="3">
    <source>
        <dbReference type="Pfam" id="PF00668"/>
    </source>
</evidence>
<feature type="domain" description="Condensation" evidence="3">
    <location>
        <begin position="21"/>
        <end position="347"/>
    </location>
</feature>
<feature type="compositionally biased region" description="Basic and acidic residues" evidence="1">
    <location>
        <begin position="1"/>
        <end position="10"/>
    </location>
</feature>
<dbReference type="Gene3D" id="3.40.50.980">
    <property type="match status" value="2"/>
</dbReference>
<feature type="compositionally biased region" description="Pro residues" evidence="1">
    <location>
        <begin position="225"/>
        <end position="242"/>
    </location>
</feature>
<dbReference type="GO" id="GO:0005737">
    <property type="term" value="C:cytoplasm"/>
    <property type="evidence" value="ECO:0007669"/>
    <property type="project" value="TreeGrafter"/>
</dbReference>
<feature type="region of interest" description="Disordered" evidence="1">
    <location>
        <begin position="810"/>
        <end position="836"/>
    </location>
</feature>
<dbReference type="GO" id="GO:0008610">
    <property type="term" value="P:lipid biosynthetic process"/>
    <property type="evidence" value="ECO:0007669"/>
    <property type="project" value="UniProtKB-ARBA"/>
</dbReference>
<dbReference type="GO" id="GO:0044550">
    <property type="term" value="P:secondary metabolite biosynthetic process"/>
    <property type="evidence" value="ECO:0007669"/>
    <property type="project" value="TreeGrafter"/>
</dbReference>
<protein>
    <recommendedName>
        <fullName evidence="6">Non-ribosomal peptide synthetase</fullName>
    </recommendedName>
</protein>
<dbReference type="PANTHER" id="PTHR45527:SF1">
    <property type="entry name" value="FATTY ACID SYNTHASE"/>
    <property type="match status" value="1"/>
</dbReference>
<evidence type="ECO:0000256" key="1">
    <source>
        <dbReference type="SAM" id="MobiDB-lite"/>
    </source>
</evidence>
<dbReference type="SUPFAM" id="SSF56801">
    <property type="entry name" value="Acetyl-CoA synthetase-like"/>
    <property type="match status" value="1"/>
</dbReference>
<evidence type="ECO:0008006" key="6">
    <source>
        <dbReference type="Google" id="ProtNLM"/>
    </source>
</evidence>
<name>A0A2G1XAH0_STRCJ</name>
<dbReference type="Gene3D" id="3.30.559.10">
    <property type="entry name" value="Chloramphenicol acetyltransferase-like domain"/>
    <property type="match status" value="1"/>
</dbReference>
<dbReference type="InterPro" id="IPR001242">
    <property type="entry name" value="Condensation_dom"/>
</dbReference>
<evidence type="ECO:0000259" key="2">
    <source>
        <dbReference type="Pfam" id="PF00501"/>
    </source>
</evidence>
<dbReference type="SUPFAM" id="SSF52777">
    <property type="entry name" value="CoA-dependent acyltransferases"/>
    <property type="match status" value="2"/>
</dbReference>
<evidence type="ECO:0000313" key="4">
    <source>
        <dbReference type="EMBL" id="PHQ48169.1"/>
    </source>
</evidence>
<dbReference type="EMBL" id="NHZO01000168">
    <property type="protein sequence ID" value="PHQ48169.1"/>
    <property type="molecule type" value="Genomic_DNA"/>
</dbReference>
<dbReference type="OrthoDB" id="2472181at2"/>
<comment type="caution">
    <text evidence="4">The sequence shown here is derived from an EMBL/GenBank/DDBJ whole genome shotgun (WGS) entry which is preliminary data.</text>
</comment>
<feature type="domain" description="AMP-dependent synthetase/ligase" evidence="2">
    <location>
        <begin position="474"/>
        <end position="804"/>
    </location>
</feature>
<sequence>MTVHALDRRVGGTGSSAPEGLPLTAAQSALWSARNLGPGRPSALSTAEYVDIRGDLDGELFAEALHRTVGEADALRVRFAATPDGPRQVDAGTEPPYRGFPFHIADVRHQGDPVARALEWMRADLALPFDLARGPLFAHVLFHVGGDHWLWYHRAHLAVLDGHGHALFARRVADVYTALVGGARPAASPFGRLAALVAEDAAYRASAAHDRDRAHWRRRLAAHPRPAPTLAGPPVPQGPDAPPPHRHTARLGPRTTARLCDLAVSVRATRTEVLFAAQALYLARATGAETVVLGVPMTGRTGSTALRVPAALAGVLPLCFTVTPDTTFAELARQADVGIRAARRHQRHRPAGPAGGTLVHVVPRRPELSFAGAPATAHVVSSGPVDDLTVTFALGEDGGLRVDHEADPTRYDAGELAAHQQRFVHLLTRLADGDPHRPLSALCLATDEERERVLGEFNDTAVAVPPTTLIGPVEAQAARTPGAPALIAEDLTLTYAELNARANRLARHLIGLGVRPGTRAAVALPRSASLVVALLAVLKAGGAYVALAAADARTRLADAERDPALVCVLTDTATRAALPDTGRPLVVLDDTAAAGDLAGHLPTDPGRPLTPRHPAYVVDGVAVPHAAADNLLRWMQGEHPLTAADRVLVKAPPGSAVLAWEVLAPLRAGAALVVAGEQADTTRTIREQGVTVAHFTPSEVASVTGRTPALTGLREVFCDVSRDGVPLPAEVAGRWCEALPDVPLHQLYGPSEAVGVVAHHRCEPGGPGPVPLGRPVWNTRLHVLDSASQPCPPGVTGELYVAGEDARPTGVPARWRPDGVLEHAGGAAAAADRPSP</sequence>
<dbReference type="GO" id="GO:0003824">
    <property type="term" value="F:catalytic activity"/>
    <property type="evidence" value="ECO:0007669"/>
    <property type="project" value="InterPro"/>
</dbReference>
<reference evidence="4 5" key="1">
    <citation type="journal article" date="2017" name="Biochemistry">
        <title>Identification of the Biosynthetic Pathway for the Antibiotic Bicyclomycin.</title>
        <authorList>
            <person name="Patteson J."/>
            <person name="Cai W."/>
            <person name="Johnson R.A."/>
            <person name="Santa Maria K."/>
            <person name="Li B."/>
        </authorList>
    </citation>
    <scope>NUCLEOTIDE SEQUENCE [LARGE SCALE GENOMIC DNA]</scope>
    <source>
        <strain evidence="4 5">ATCC 21532</strain>
    </source>
</reference>
<dbReference type="InterPro" id="IPR000873">
    <property type="entry name" value="AMP-dep_synth/lig_dom"/>
</dbReference>
<accession>A0A2G1XAH0</accession>
<feature type="region of interest" description="Disordered" evidence="1">
    <location>
        <begin position="224"/>
        <end position="252"/>
    </location>
</feature>
<dbReference type="Gene3D" id="2.30.38.10">
    <property type="entry name" value="Luciferase, Domain 3"/>
    <property type="match status" value="1"/>
</dbReference>
<gene>
    <name evidence="4" type="ORF">BLA24_32625</name>
</gene>
<dbReference type="Pfam" id="PF00668">
    <property type="entry name" value="Condensation"/>
    <property type="match status" value="1"/>
</dbReference>
<organism evidence="4 5">
    <name type="scientific">Streptomyces cinnamoneus</name>
    <name type="common">Streptoverticillium cinnamoneum</name>
    <dbReference type="NCBI Taxonomy" id="53446"/>
    <lineage>
        <taxon>Bacteria</taxon>
        <taxon>Bacillati</taxon>
        <taxon>Actinomycetota</taxon>
        <taxon>Actinomycetes</taxon>
        <taxon>Kitasatosporales</taxon>
        <taxon>Streptomycetaceae</taxon>
        <taxon>Streptomyces</taxon>
        <taxon>Streptomyces cinnamoneus group</taxon>
    </lineage>
</organism>
<proteinExistence type="predicted"/>
<dbReference type="PANTHER" id="PTHR45527">
    <property type="entry name" value="NONRIBOSOMAL PEPTIDE SYNTHETASE"/>
    <property type="match status" value="1"/>
</dbReference>
<keyword evidence="5" id="KW-1185">Reference proteome</keyword>
<dbReference type="RefSeq" id="WP_099202687.1">
    <property type="nucleotide sequence ID" value="NZ_NHZO01000168.1"/>
</dbReference>
<feature type="region of interest" description="Disordered" evidence="1">
    <location>
        <begin position="1"/>
        <end position="21"/>
    </location>
</feature>